<comment type="caution">
    <text evidence="2">The sequence shown here is derived from an EMBL/GenBank/DDBJ whole genome shotgun (WGS) entry which is preliminary data.</text>
</comment>
<organism evidence="2 3">
    <name type="scientific">Cladobotryum mycophilum</name>
    <dbReference type="NCBI Taxonomy" id="491253"/>
    <lineage>
        <taxon>Eukaryota</taxon>
        <taxon>Fungi</taxon>
        <taxon>Dikarya</taxon>
        <taxon>Ascomycota</taxon>
        <taxon>Pezizomycotina</taxon>
        <taxon>Sordariomycetes</taxon>
        <taxon>Hypocreomycetidae</taxon>
        <taxon>Hypocreales</taxon>
        <taxon>Hypocreaceae</taxon>
        <taxon>Cladobotryum</taxon>
    </lineage>
</organism>
<evidence type="ECO:0000313" key="3">
    <source>
        <dbReference type="Proteomes" id="UP001338125"/>
    </source>
</evidence>
<keyword evidence="3" id="KW-1185">Reference proteome</keyword>
<feature type="compositionally biased region" description="Polar residues" evidence="1">
    <location>
        <begin position="297"/>
        <end position="310"/>
    </location>
</feature>
<evidence type="ECO:0000313" key="2">
    <source>
        <dbReference type="EMBL" id="KAK5987443.1"/>
    </source>
</evidence>
<feature type="region of interest" description="Disordered" evidence="1">
    <location>
        <begin position="188"/>
        <end position="251"/>
    </location>
</feature>
<name>A0ABR0S5J9_9HYPO</name>
<feature type="compositionally biased region" description="Polar residues" evidence="1">
    <location>
        <begin position="210"/>
        <end position="226"/>
    </location>
</feature>
<accession>A0ABR0S5J9</accession>
<reference evidence="2 3" key="1">
    <citation type="submission" date="2024-01" db="EMBL/GenBank/DDBJ databases">
        <title>Complete genome of Cladobotryum mycophilum ATHUM6906.</title>
        <authorList>
            <person name="Christinaki A.C."/>
            <person name="Myridakis A.I."/>
            <person name="Kouvelis V.N."/>
        </authorList>
    </citation>
    <scope>NUCLEOTIDE SEQUENCE [LARGE SCALE GENOMIC DNA]</scope>
    <source>
        <strain evidence="2 3">ATHUM6906</strain>
    </source>
</reference>
<dbReference type="PANTHER" id="PTHR38645:SF1">
    <property type="entry name" value="YALI0F12243P"/>
    <property type="match status" value="1"/>
</dbReference>
<feature type="compositionally biased region" description="Pro residues" evidence="1">
    <location>
        <begin position="232"/>
        <end position="242"/>
    </location>
</feature>
<sequence>MIFRKRYKWNLDVLIDKAIDFRPSACKQYPLSSLSATKKRSECTPTPHPCKHWNNDGPHYRVILVSGLPAESITITSGVLLPLRYSLYQVDLVFNTAVSGMDSSRGAATGKQVAQDDLPEQLLDVFKAAALSVTKLYKTSARVEARARADGFQDCLEDLLTFLDRENIGLGDGEGWRIRRWATERLDGRETGLQSAESEDEIEKSERTSSPEVTRTSTEPSAPTQGNTTIATPPPPPPPPAVIAPVNNEPPHFVVPTQDAFTFQSSYPNIATLDLSDTRSQEVPAFTSSRNTKSRFAGSSSRPGPRQSTHLGRGAGTKRRMDFDDFFGGCLDGKDSFGNGGKRRHT</sequence>
<dbReference type="Proteomes" id="UP001338125">
    <property type="component" value="Unassembled WGS sequence"/>
</dbReference>
<dbReference type="PANTHER" id="PTHR38645">
    <property type="entry name" value="CHROMOSOME 9, WHOLE GENOME SHOTGUN SEQUENCE"/>
    <property type="match status" value="1"/>
</dbReference>
<dbReference type="EMBL" id="JAVFKD010000016">
    <property type="protein sequence ID" value="KAK5987443.1"/>
    <property type="molecule type" value="Genomic_DNA"/>
</dbReference>
<proteinExistence type="predicted"/>
<gene>
    <name evidence="2" type="ORF">PT974_11570</name>
</gene>
<feature type="region of interest" description="Disordered" evidence="1">
    <location>
        <begin position="282"/>
        <end position="346"/>
    </location>
</feature>
<protein>
    <submittedName>
        <fullName evidence="2">Uncharacterized protein</fullName>
    </submittedName>
</protein>
<evidence type="ECO:0000256" key="1">
    <source>
        <dbReference type="SAM" id="MobiDB-lite"/>
    </source>
</evidence>